<dbReference type="PANTHER" id="PTHR12967:SF0">
    <property type="entry name" value="PROTEIN SHQ1 HOMOLOG"/>
    <property type="match status" value="1"/>
</dbReference>
<dbReference type="PROSITE" id="PS51203">
    <property type="entry name" value="CS"/>
    <property type="match status" value="1"/>
</dbReference>
<dbReference type="InterPro" id="IPR048696">
    <property type="entry name" value="SHQ1-like_CS"/>
</dbReference>
<dbReference type="Pfam" id="PF21413">
    <property type="entry name" value="SHQ1-like_CS"/>
    <property type="match status" value="1"/>
</dbReference>
<keyword evidence="3" id="KW-0175">Coiled coil</keyword>
<feature type="coiled-coil region" evidence="3">
    <location>
        <begin position="368"/>
        <end position="395"/>
    </location>
</feature>
<dbReference type="InterPro" id="IPR007052">
    <property type="entry name" value="CS_dom"/>
</dbReference>
<accession>A0A6M2DNX7</accession>
<dbReference type="EMBL" id="GIIL01003838">
    <property type="protein sequence ID" value="NOV47564.1"/>
    <property type="molecule type" value="Transcribed_RNA"/>
</dbReference>
<feature type="domain" description="CS" evidence="5">
    <location>
        <begin position="1"/>
        <end position="89"/>
    </location>
</feature>
<protein>
    <recommendedName>
        <fullName evidence="2">Protein SHQ1 homolog</fullName>
    </recommendedName>
</protein>
<dbReference type="GO" id="GO:0000493">
    <property type="term" value="P:box H/ACA snoRNP assembly"/>
    <property type="evidence" value="ECO:0007669"/>
    <property type="project" value="InterPro"/>
</dbReference>
<dbReference type="GO" id="GO:0005737">
    <property type="term" value="C:cytoplasm"/>
    <property type="evidence" value="ECO:0007669"/>
    <property type="project" value="TreeGrafter"/>
</dbReference>
<comment type="similarity">
    <text evidence="1">Belongs to the SHQ1 family.</text>
</comment>
<dbReference type="AlphaFoldDB" id="A0A6M2DNX7"/>
<dbReference type="Pfam" id="PF04925">
    <property type="entry name" value="SHQ1"/>
    <property type="match status" value="1"/>
</dbReference>
<dbReference type="InterPro" id="IPR007009">
    <property type="entry name" value="Shq1_C"/>
</dbReference>
<dbReference type="GO" id="GO:0051082">
    <property type="term" value="F:unfolded protein binding"/>
    <property type="evidence" value="ECO:0007669"/>
    <property type="project" value="TreeGrafter"/>
</dbReference>
<dbReference type="InterPro" id="IPR008978">
    <property type="entry name" value="HSP20-like_chaperone"/>
</dbReference>
<evidence type="ECO:0000313" key="6">
    <source>
        <dbReference type="EMBL" id="NOV47564.1"/>
    </source>
</evidence>
<reference evidence="6" key="1">
    <citation type="submission" date="2020-03" db="EMBL/GenBank/DDBJ databases">
        <title>Transcriptomic Profiling of the Digestive Tract of the Rat Flea, Xenopsylla cheopis, Following Blood Feeding and Infection with Yersinia pestis.</title>
        <authorList>
            <person name="Bland D.M."/>
            <person name="Martens C.A."/>
            <person name="Virtaneva K."/>
            <person name="Kanakabandi K."/>
            <person name="Long D."/>
            <person name="Rosenke R."/>
            <person name="Saturday G.A."/>
            <person name="Hoyt F.H."/>
            <person name="Bruno D.P."/>
            <person name="Ribeiro J.M.C."/>
            <person name="Hinnebusch J."/>
        </authorList>
    </citation>
    <scope>NUCLEOTIDE SEQUENCE</scope>
</reference>
<sequence length="458" mass="52712">MLTPRFTLHQDDQFVYISIHAPYSSIKDNECLIEDNDFIFFASPYFLRLRLPGRLKDSDLCSGSFDCNCQTYSIKIEKENYGEVFENLNTITNLLIPCVPENPSFNDKIEVVTSINYDNESPSSIPSNGYGFGNKILSKFNTFELFTEVFDFSPDLSIEERKSKRKDIENGSFSSDHYLADLYDLEYIQEHLDYVGPWQNQECTTKFTNSEIDLLKELPNKEYIFTTEEKKGILIGIIDIIFPLMYELRTTASDLNPESSWTVNKLSSTLSCSTIFETVEECIISLFRRSLIYPLYRNYDLLLAILNDTKIILNAGKIAIIKRFIEIHLLFNLSQASRYILNDMFIKDYLIFLQKIDDSDITWLIEELNNTQINKDKLCLELIELEKAAEIVKNENTKDYEEITHLMSKCANLNADDTDSDDTSDETSDSDSSSSSSSSSEDKSKDDYGQLYVNTQAQ</sequence>
<dbReference type="PANTHER" id="PTHR12967">
    <property type="entry name" value="PROTEIN SHQ1 HOMOLOG"/>
    <property type="match status" value="1"/>
</dbReference>
<evidence type="ECO:0000256" key="3">
    <source>
        <dbReference type="SAM" id="Coils"/>
    </source>
</evidence>
<evidence type="ECO:0000256" key="4">
    <source>
        <dbReference type="SAM" id="MobiDB-lite"/>
    </source>
</evidence>
<evidence type="ECO:0000256" key="2">
    <source>
        <dbReference type="ARBA" id="ARBA00013750"/>
    </source>
</evidence>
<proteinExistence type="inferred from homology"/>
<name>A0A6M2DNX7_XENCH</name>
<dbReference type="GO" id="GO:0005654">
    <property type="term" value="C:nucleoplasm"/>
    <property type="evidence" value="ECO:0007669"/>
    <property type="project" value="TreeGrafter"/>
</dbReference>
<feature type="region of interest" description="Disordered" evidence="4">
    <location>
        <begin position="414"/>
        <end position="458"/>
    </location>
</feature>
<feature type="compositionally biased region" description="Low complexity" evidence="4">
    <location>
        <begin position="430"/>
        <end position="439"/>
    </location>
</feature>
<dbReference type="Gene3D" id="2.60.40.790">
    <property type="match status" value="1"/>
</dbReference>
<evidence type="ECO:0000259" key="5">
    <source>
        <dbReference type="PROSITE" id="PS51203"/>
    </source>
</evidence>
<dbReference type="InterPro" id="IPR039742">
    <property type="entry name" value="Shq1"/>
</dbReference>
<feature type="compositionally biased region" description="Acidic residues" evidence="4">
    <location>
        <begin position="416"/>
        <end position="429"/>
    </location>
</feature>
<organism evidence="6">
    <name type="scientific">Xenopsylla cheopis</name>
    <name type="common">Oriental rat flea</name>
    <name type="synonym">Pulex cheopis</name>
    <dbReference type="NCBI Taxonomy" id="163159"/>
    <lineage>
        <taxon>Eukaryota</taxon>
        <taxon>Metazoa</taxon>
        <taxon>Ecdysozoa</taxon>
        <taxon>Arthropoda</taxon>
        <taxon>Hexapoda</taxon>
        <taxon>Insecta</taxon>
        <taxon>Pterygota</taxon>
        <taxon>Neoptera</taxon>
        <taxon>Endopterygota</taxon>
        <taxon>Siphonaptera</taxon>
        <taxon>Pulicidae</taxon>
        <taxon>Xenopsyllinae</taxon>
        <taxon>Xenopsylla</taxon>
    </lineage>
</organism>
<evidence type="ECO:0000256" key="1">
    <source>
        <dbReference type="ARBA" id="ARBA00005607"/>
    </source>
</evidence>